<dbReference type="OrthoDB" id="3258416at2759"/>
<dbReference type="InParanoid" id="T1EWK9"/>
<dbReference type="GO" id="GO:0000281">
    <property type="term" value="P:mitotic cytokinesis"/>
    <property type="evidence" value="ECO:0007669"/>
    <property type="project" value="InterPro"/>
</dbReference>
<evidence type="ECO:0000313" key="1">
    <source>
        <dbReference type="EMBL" id="ESN91303.1"/>
    </source>
</evidence>
<organism evidence="2 3">
    <name type="scientific">Helobdella robusta</name>
    <name type="common">Californian leech</name>
    <dbReference type="NCBI Taxonomy" id="6412"/>
    <lineage>
        <taxon>Eukaryota</taxon>
        <taxon>Metazoa</taxon>
        <taxon>Spiralia</taxon>
        <taxon>Lophotrochozoa</taxon>
        <taxon>Annelida</taxon>
        <taxon>Clitellata</taxon>
        <taxon>Hirudinea</taxon>
        <taxon>Rhynchobdellida</taxon>
        <taxon>Glossiphoniidae</taxon>
        <taxon>Helobdella</taxon>
    </lineage>
</organism>
<dbReference type="Proteomes" id="UP000015101">
    <property type="component" value="Unassembled WGS sequence"/>
</dbReference>
<dbReference type="RefSeq" id="XP_009030182.1">
    <property type="nucleotide sequence ID" value="XM_009031934.1"/>
</dbReference>
<dbReference type="Pfam" id="PF16006">
    <property type="entry name" value="NUSAP"/>
    <property type="match status" value="1"/>
</dbReference>
<gene>
    <name evidence="2" type="primary">20200959</name>
    <name evidence="1" type="ORF">HELRODRAFT_165312</name>
</gene>
<evidence type="ECO:0000313" key="3">
    <source>
        <dbReference type="Proteomes" id="UP000015101"/>
    </source>
</evidence>
<proteinExistence type="predicted"/>
<dbReference type="GO" id="GO:0005819">
    <property type="term" value="C:spindle"/>
    <property type="evidence" value="ECO:0007669"/>
    <property type="project" value="InterPro"/>
</dbReference>
<dbReference type="EMBL" id="KB097700">
    <property type="protein sequence ID" value="ESN91303.1"/>
    <property type="molecule type" value="Genomic_DNA"/>
</dbReference>
<dbReference type="CTD" id="20200959"/>
<protein>
    <submittedName>
        <fullName evidence="1 2">Uncharacterized protein</fullName>
    </submittedName>
</protein>
<accession>T1EWK9</accession>
<dbReference type="GO" id="GO:0005874">
    <property type="term" value="C:microtubule"/>
    <property type="evidence" value="ECO:0007669"/>
    <property type="project" value="InterPro"/>
</dbReference>
<name>T1EWK9_HELRO</name>
<sequence>MDSIDDYQKKKEERKVQLFGSPIATSTVMKQKTNSHAKTSSIFPSANKIAKKTDHSAKVETSVNCSTAKNSTKNVRRSSNRLMSPLVFRAQVTSTKNMDLNFAKSTLSSTKLTFSKQATKTSTKNIDKTKTTCSESAARMAIVNDVKFSAKKFPSTGNNTTLSSTNVHQPARNKFDLAASLEKPLTWVPYSGKVKPLATHDEEPVKYLKTKVVASLRDKELKEVKVKTRLTPDMENSPILACSCVTQDSRLLWNLFLQPLQDFTKVCCVEVSWLLERFGTFGDVVDVVSFGFVTIEMDATVGSYASVCFLSFYEDDGFALRFGDRHVDWESIGTSCDGTKGGFLYSLIGFCSAKEDVVINVWMSLLWWPTFPHLIVMNMVEVKKFIFKLLAPELKEVKDFILFYFTSIGLTGVLKQNNLKRIDVS</sequence>
<dbReference type="InterPro" id="IPR026756">
    <property type="entry name" value="NuSAP"/>
</dbReference>
<evidence type="ECO:0000313" key="2">
    <source>
        <dbReference type="EnsemblMetazoa" id="HelroP165312"/>
    </source>
</evidence>
<reference evidence="2" key="3">
    <citation type="submission" date="2015-06" db="UniProtKB">
        <authorList>
            <consortium name="EnsemblMetazoa"/>
        </authorList>
    </citation>
    <scope>IDENTIFICATION</scope>
</reference>
<dbReference type="KEGG" id="hro:HELRODRAFT_165312"/>
<dbReference type="EMBL" id="AMQM01002017">
    <property type="status" value="NOT_ANNOTATED_CDS"/>
    <property type="molecule type" value="Genomic_DNA"/>
</dbReference>
<dbReference type="GeneID" id="20200959"/>
<reference evidence="3" key="1">
    <citation type="submission" date="2012-12" db="EMBL/GenBank/DDBJ databases">
        <authorList>
            <person name="Hellsten U."/>
            <person name="Grimwood J."/>
            <person name="Chapman J.A."/>
            <person name="Shapiro H."/>
            <person name="Aerts A."/>
            <person name="Otillar R.P."/>
            <person name="Terry A.Y."/>
            <person name="Boore J.L."/>
            <person name="Simakov O."/>
            <person name="Marletaz F."/>
            <person name="Cho S.-J."/>
            <person name="Edsinger-Gonzales E."/>
            <person name="Havlak P."/>
            <person name="Kuo D.-H."/>
            <person name="Larsson T."/>
            <person name="Lv J."/>
            <person name="Arendt D."/>
            <person name="Savage R."/>
            <person name="Osoegawa K."/>
            <person name="de Jong P."/>
            <person name="Lindberg D.R."/>
            <person name="Seaver E.C."/>
            <person name="Weisblat D.A."/>
            <person name="Putnam N.H."/>
            <person name="Grigoriev I.V."/>
            <person name="Rokhsar D.S."/>
        </authorList>
    </citation>
    <scope>NUCLEOTIDE SEQUENCE</scope>
</reference>
<dbReference type="HOGENOM" id="CLU_646042_0_0_1"/>
<dbReference type="AlphaFoldDB" id="T1EWK9"/>
<dbReference type="EnsemblMetazoa" id="HelroT165312">
    <property type="protein sequence ID" value="HelroP165312"/>
    <property type="gene ID" value="HelroG165312"/>
</dbReference>
<dbReference type="GO" id="GO:0040001">
    <property type="term" value="P:establishment of mitotic spindle localization"/>
    <property type="evidence" value="ECO:0007669"/>
    <property type="project" value="InterPro"/>
</dbReference>
<keyword evidence="3" id="KW-1185">Reference proteome</keyword>
<reference evidence="1 3" key="2">
    <citation type="journal article" date="2013" name="Nature">
        <title>Insights into bilaterian evolution from three spiralian genomes.</title>
        <authorList>
            <person name="Simakov O."/>
            <person name="Marletaz F."/>
            <person name="Cho S.J."/>
            <person name="Edsinger-Gonzales E."/>
            <person name="Havlak P."/>
            <person name="Hellsten U."/>
            <person name="Kuo D.H."/>
            <person name="Larsson T."/>
            <person name="Lv J."/>
            <person name="Arendt D."/>
            <person name="Savage R."/>
            <person name="Osoegawa K."/>
            <person name="de Jong P."/>
            <person name="Grimwood J."/>
            <person name="Chapman J.A."/>
            <person name="Shapiro H."/>
            <person name="Aerts A."/>
            <person name="Otillar R.P."/>
            <person name="Terry A.Y."/>
            <person name="Boore J.L."/>
            <person name="Grigoriev I.V."/>
            <person name="Lindberg D.R."/>
            <person name="Seaver E.C."/>
            <person name="Weisblat D.A."/>
            <person name="Putnam N.H."/>
            <person name="Rokhsar D.S."/>
        </authorList>
    </citation>
    <scope>NUCLEOTIDE SEQUENCE</scope>
</reference>